<keyword evidence="10" id="KW-1185">Reference proteome</keyword>
<feature type="region of interest" description="Disordered" evidence="7">
    <location>
        <begin position="865"/>
        <end position="885"/>
    </location>
</feature>
<keyword evidence="4" id="KW-0418">Kinase</keyword>
<feature type="region of interest" description="Disordered" evidence="7">
    <location>
        <begin position="577"/>
        <end position="602"/>
    </location>
</feature>
<feature type="region of interest" description="Disordered" evidence="7">
    <location>
        <begin position="442"/>
        <end position="481"/>
    </location>
</feature>
<reference evidence="9" key="1">
    <citation type="journal article" date="2020" name="bioRxiv">
        <title>Comparative genomics of Chlamydomonas.</title>
        <authorList>
            <person name="Craig R.J."/>
            <person name="Hasan A.R."/>
            <person name="Ness R.W."/>
            <person name="Keightley P.D."/>
        </authorList>
    </citation>
    <scope>NUCLEOTIDE SEQUENCE</scope>
    <source>
        <strain evidence="9">CCAP 11/173</strain>
    </source>
</reference>
<feature type="compositionally biased region" description="Low complexity" evidence="7">
    <location>
        <begin position="801"/>
        <end position="811"/>
    </location>
</feature>
<dbReference type="InterPro" id="IPR017441">
    <property type="entry name" value="Protein_kinase_ATP_BS"/>
</dbReference>
<dbReference type="CDD" id="cd06606">
    <property type="entry name" value="STKc_MAPKKK"/>
    <property type="match status" value="1"/>
</dbReference>
<feature type="domain" description="Protein kinase" evidence="8">
    <location>
        <begin position="123"/>
        <end position="386"/>
    </location>
</feature>
<dbReference type="Pfam" id="PF00069">
    <property type="entry name" value="Pkinase"/>
    <property type="match status" value="1"/>
</dbReference>
<dbReference type="PROSITE" id="PS50011">
    <property type="entry name" value="PROTEIN_KINASE_DOM"/>
    <property type="match status" value="1"/>
</dbReference>
<dbReference type="GO" id="GO:0004674">
    <property type="term" value="F:protein serine/threonine kinase activity"/>
    <property type="evidence" value="ECO:0007669"/>
    <property type="project" value="UniProtKB-KW"/>
</dbReference>
<proteinExistence type="predicted"/>
<dbReference type="PROSITE" id="PS00108">
    <property type="entry name" value="PROTEIN_KINASE_ST"/>
    <property type="match status" value="1"/>
</dbReference>
<evidence type="ECO:0000256" key="1">
    <source>
        <dbReference type="ARBA" id="ARBA00022527"/>
    </source>
</evidence>
<dbReference type="SMART" id="SM00220">
    <property type="entry name" value="S_TKc"/>
    <property type="match status" value="1"/>
</dbReference>
<organism evidence="9 10">
    <name type="scientific">Chlamydomonas schloesseri</name>
    <dbReference type="NCBI Taxonomy" id="2026947"/>
    <lineage>
        <taxon>Eukaryota</taxon>
        <taxon>Viridiplantae</taxon>
        <taxon>Chlorophyta</taxon>
        <taxon>core chlorophytes</taxon>
        <taxon>Chlorophyceae</taxon>
        <taxon>CS clade</taxon>
        <taxon>Chlamydomonadales</taxon>
        <taxon>Chlamydomonadaceae</taxon>
        <taxon>Chlamydomonas</taxon>
    </lineage>
</organism>
<name>A0A836B6T2_9CHLO</name>
<evidence type="ECO:0000259" key="8">
    <source>
        <dbReference type="PROSITE" id="PS50011"/>
    </source>
</evidence>
<keyword evidence="5 6" id="KW-0067">ATP-binding</keyword>
<dbReference type="PANTHER" id="PTHR11584">
    <property type="entry name" value="SERINE/THREONINE PROTEIN KINASE"/>
    <property type="match status" value="1"/>
</dbReference>
<feature type="compositionally biased region" description="Pro residues" evidence="7">
    <location>
        <begin position="587"/>
        <end position="599"/>
    </location>
</feature>
<evidence type="ECO:0000313" key="10">
    <source>
        <dbReference type="Proteomes" id="UP000613740"/>
    </source>
</evidence>
<feature type="compositionally biased region" description="Pro residues" evidence="7">
    <location>
        <begin position="30"/>
        <end position="39"/>
    </location>
</feature>
<protein>
    <recommendedName>
        <fullName evidence="8">Protein kinase domain-containing protein</fullName>
    </recommendedName>
</protein>
<dbReference type="Proteomes" id="UP000613740">
    <property type="component" value="Unassembled WGS sequence"/>
</dbReference>
<accession>A0A836B6T2</accession>
<keyword evidence="2" id="KW-0808">Transferase</keyword>
<feature type="compositionally biased region" description="Low complexity" evidence="7">
    <location>
        <begin position="53"/>
        <end position="64"/>
    </location>
</feature>
<dbReference type="PANTHER" id="PTHR11584:SF369">
    <property type="entry name" value="MITOGEN-ACTIVATED PROTEIN KINASE KINASE KINASE 19-RELATED"/>
    <property type="match status" value="1"/>
</dbReference>
<dbReference type="PROSITE" id="PS00107">
    <property type="entry name" value="PROTEIN_KINASE_ATP"/>
    <property type="match status" value="1"/>
</dbReference>
<evidence type="ECO:0000256" key="5">
    <source>
        <dbReference type="ARBA" id="ARBA00022840"/>
    </source>
</evidence>
<evidence type="ECO:0000256" key="6">
    <source>
        <dbReference type="PROSITE-ProRule" id="PRU10141"/>
    </source>
</evidence>
<sequence length="885" mass="92694">MGNVCGKPQLSPRPEGGVVGIPEDGHHPTIPRPFPPRPINLPVAPAQPGGGQNTPTTTTTNSSGRAGGANGNGNAAAHSDVQQPAAPAAANGGDYGDHTSMPRADDDTFPADMTVMPTGPFAWQCGRQIGQGAFGTVYMGLVHATGQEIAVKQVALPRDSANSGKVSEHIRSLESEVAVLRGLRHENIVRYLGTERTNEHLNIFLEYVAGGPISSKLAQFGPLREETIRVYTKQILRGLEYLHKQKVMHRDIKGANILVDSNGVVKLADFGASKKIEDLATIGGGSRSIRGTAHWMAPEVIKQSGHGRAADIWSLGCVVIEMATGRAPWANFNDPYAVMYHVAATKELPAMPGSLSPAAKDFLTLCFNRVPRERPNATRLLQHPWLCSVQVPRAVPTNPLPMMFPAPPSAATTNIYPAAGAGPSQPQLQPQQQKHCPLLPQSAQHHQHLPPDLRSPPSPIKEECDSRYNSPMGGGTNVSTPSTARTAVLNAANSIVSPPHRTPGSAARPPMVPPLPLNLLNGAQQPTVPKPAAPLPQHKAQQPAVPKPTAPPAPAPQQQQQYDTLVDPDTVRLQVAQVQAAQQRPAAPQPAPAPQPPTMHQPAPGVHDSICMGEGMTISMGPMGGYDHVHQYQEYQSHMGGGSSAACRASTMTLSGYNPIEEPSWMPQPHDPAQRAFFQQLAAVAEHSAPASPAGSSGGAPASTAVGAAPARAVGSSDGSGTNMPDAVPVAIPHADTTSKLPLAAHMALAEAAAASPRNGNGTQRGSARTRTVPTRPALAGVFNTNNDTAADTHVEPDQPSPAATGPSPGGMNKQAVNNTARPRVSASRRALEEAGILGGTLDPARAKLWRDELVAELEAERMRAAGGNAARESVAPVRPSVADL</sequence>
<feature type="region of interest" description="Disordered" evidence="7">
    <location>
        <begin position="709"/>
        <end position="730"/>
    </location>
</feature>
<keyword evidence="3 6" id="KW-0547">Nucleotide-binding</keyword>
<evidence type="ECO:0000256" key="2">
    <source>
        <dbReference type="ARBA" id="ARBA00022679"/>
    </source>
</evidence>
<dbReference type="InterPro" id="IPR000719">
    <property type="entry name" value="Prot_kinase_dom"/>
</dbReference>
<feature type="compositionally biased region" description="Low complexity" evidence="7">
    <location>
        <begin position="577"/>
        <end position="586"/>
    </location>
</feature>
<dbReference type="EMBL" id="JAEHOD010000014">
    <property type="protein sequence ID" value="KAG2449317.1"/>
    <property type="molecule type" value="Genomic_DNA"/>
</dbReference>
<comment type="caution">
    <text evidence="9">The sequence shown here is derived from an EMBL/GenBank/DDBJ whole genome shotgun (WGS) entry which is preliminary data.</text>
</comment>
<evidence type="ECO:0000256" key="4">
    <source>
        <dbReference type="ARBA" id="ARBA00022777"/>
    </source>
</evidence>
<dbReference type="SUPFAM" id="SSF56112">
    <property type="entry name" value="Protein kinase-like (PK-like)"/>
    <property type="match status" value="1"/>
</dbReference>
<feature type="compositionally biased region" description="Polar residues" evidence="7">
    <location>
        <begin position="758"/>
        <end position="773"/>
    </location>
</feature>
<feature type="region of interest" description="Disordered" evidence="7">
    <location>
        <begin position="494"/>
        <end position="560"/>
    </location>
</feature>
<feature type="binding site" evidence="6">
    <location>
        <position position="152"/>
    </location>
    <ligand>
        <name>ATP</name>
        <dbReference type="ChEBI" id="CHEBI:30616"/>
    </ligand>
</feature>
<gene>
    <name evidence="9" type="ORF">HYH02_005472</name>
</gene>
<evidence type="ECO:0000313" key="9">
    <source>
        <dbReference type="EMBL" id="KAG2449317.1"/>
    </source>
</evidence>
<evidence type="ECO:0000256" key="3">
    <source>
        <dbReference type="ARBA" id="ARBA00022741"/>
    </source>
</evidence>
<keyword evidence="1" id="KW-0723">Serine/threonine-protein kinase</keyword>
<dbReference type="InterPro" id="IPR008271">
    <property type="entry name" value="Ser/Thr_kinase_AS"/>
</dbReference>
<evidence type="ECO:0000256" key="7">
    <source>
        <dbReference type="SAM" id="MobiDB-lite"/>
    </source>
</evidence>
<feature type="compositionally biased region" description="Pro residues" evidence="7">
    <location>
        <begin position="545"/>
        <end position="555"/>
    </location>
</feature>
<dbReference type="OrthoDB" id="266718at2759"/>
<dbReference type="Gene3D" id="1.10.510.10">
    <property type="entry name" value="Transferase(Phosphotransferase) domain 1"/>
    <property type="match status" value="1"/>
</dbReference>
<dbReference type="AlphaFoldDB" id="A0A836B6T2"/>
<feature type="region of interest" description="Disordered" evidence="7">
    <location>
        <begin position="752"/>
        <end position="828"/>
    </location>
</feature>
<feature type="region of interest" description="Disordered" evidence="7">
    <location>
        <begin position="1"/>
        <end position="110"/>
    </location>
</feature>
<feature type="compositionally biased region" description="Low complexity" evidence="7">
    <location>
        <begin position="72"/>
        <end position="90"/>
    </location>
</feature>
<dbReference type="InterPro" id="IPR011009">
    <property type="entry name" value="Kinase-like_dom_sf"/>
</dbReference>
<dbReference type="GO" id="GO:0005524">
    <property type="term" value="F:ATP binding"/>
    <property type="evidence" value="ECO:0007669"/>
    <property type="project" value="UniProtKB-UniRule"/>
</dbReference>